<protein>
    <submittedName>
        <fullName evidence="10">Glutathione transport system permease protein GsiC</fullName>
    </submittedName>
</protein>
<dbReference type="STRING" id="1792290.MSP8886_00866"/>
<proteinExistence type="inferred from homology"/>
<evidence type="ECO:0000256" key="7">
    <source>
        <dbReference type="ARBA" id="ARBA00024202"/>
    </source>
</evidence>
<keyword evidence="2 8" id="KW-0813">Transport</keyword>
<dbReference type="CDD" id="cd06261">
    <property type="entry name" value="TM_PBP2"/>
    <property type="match status" value="1"/>
</dbReference>
<name>A0A1A8T587_9GAMM</name>
<gene>
    <name evidence="10" type="primary">gsiC_1</name>
    <name evidence="10" type="ORF">MSP8886_00866</name>
</gene>
<dbReference type="PROSITE" id="PS50928">
    <property type="entry name" value="ABC_TM1"/>
    <property type="match status" value="1"/>
</dbReference>
<dbReference type="Pfam" id="PF19300">
    <property type="entry name" value="BPD_transp_1_N"/>
    <property type="match status" value="1"/>
</dbReference>
<feature type="transmembrane region" description="Helical" evidence="8">
    <location>
        <begin position="175"/>
        <end position="192"/>
    </location>
</feature>
<evidence type="ECO:0000256" key="1">
    <source>
        <dbReference type="ARBA" id="ARBA00004651"/>
    </source>
</evidence>
<evidence type="ECO:0000256" key="5">
    <source>
        <dbReference type="ARBA" id="ARBA00022989"/>
    </source>
</evidence>
<dbReference type="Gene3D" id="1.10.3720.10">
    <property type="entry name" value="MetI-like"/>
    <property type="match status" value="1"/>
</dbReference>
<dbReference type="AlphaFoldDB" id="A0A1A8T587"/>
<comment type="subcellular location">
    <subcellularLocation>
        <location evidence="1 8">Cell membrane</location>
        <topology evidence="1 8">Multi-pass membrane protein</topology>
    </subcellularLocation>
</comment>
<dbReference type="RefSeq" id="WP_067013125.1">
    <property type="nucleotide sequence ID" value="NZ_FLOE01000005.1"/>
</dbReference>
<evidence type="ECO:0000313" key="11">
    <source>
        <dbReference type="Proteomes" id="UP000092544"/>
    </source>
</evidence>
<dbReference type="Proteomes" id="UP000092544">
    <property type="component" value="Unassembled WGS sequence"/>
</dbReference>
<dbReference type="PANTHER" id="PTHR43163:SF6">
    <property type="entry name" value="DIPEPTIDE TRANSPORT SYSTEM PERMEASE PROTEIN DPPB-RELATED"/>
    <property type="match status" value="1"/>
</dbReference>
<keyword evidence="5 8" id="KW-1133">Transmembrane helix</keyword>
<comment type="similarity">
    <text evidence="7">Belongs to the binding-protein-dependent transport system permease family. OppBC subfamily.</text>
</comment>
<sequence>MLSYIVRRLWQMIPTLLGVMLLLFTLYTLVGGDPSYILAGKSLSAETIASIRTQLGLDKSLPEQFLIFVKQVLTMNFGTSWSTQQPVSEIIRTRIGPSVMLLLTWQLCSLFFSLLFAASVAYYKGSIYDRAVTIISTVAMSISILVYIIAGQYFLAYKMQWFPVYGWGNGFWQNFLLYIPLPLIIGVAVSVAPDTRFYRSCFIEEMNQDYVRTARAKGLSERKVMLKHVMRNALIPIVTGVMSSLPYMITGSVLMERFFGIPGLGNEILKAVNSSDFPVIKAITIYLVIAIMVFNLLADLLYKWIDPRVKLN</sequence>
<evidence type="ECO:0000256" key="3">
    <source>
        <dbReference type="ARBA" id="ARBA00022475"/>
    </source>
</evidence>
<feature type="domain" description="ABC transmembrane type-1" evidence="9">
    <location>
        <begin position="95"/>
        <end position="298"/>
    </location>
</feature>
<dbReference type="InterPro" id="IPR035906">
    <property type="entry name" value="MetI-like_sf"/>
</dbReference>
<dbReference type="EMBL" id="FLOB01000002">
    <property type="protein sequence ID" value="SBS27492.1"/>
    <property type="molecule type" value="Genomic_DNA"/>
</dbReference>
<keyword evidence="3" id="KW-1003">Cell membrane</keyword>
<feature type="transmembrane region" description="Helical" evidence="8">
    <location>
        <begin position="283"/>
        <end position="302"/>
    </location>
</feature>
<reference evidence="10 11" key="1">
    <citation type="submission" date="2016-06" db="EMBL/GenBank/DDBJ databases">
        <authorList>
            <person name="Kjaerup R.B."/>
            <person name="Dalgaard T.S."/>
            <person name="Juul-Madsen H.R."/>
        </authorList>
    </citation>
    <scope>NUCLEOTIDE SEQUENCE [LARGE SCALE GENOMIC DNA]</scope>
    <source>
        <strain evidence="10 11">CECT 8886</strain>
    </source>
</reference>
<dbReference type="Pfam" id="PF00528">
    <property type="entry name" value="BPD_transp_1"/>
    <property type="match status" value="1"/>
</dbReference>
<feature type="transmembrane region" description="Helical" evidence="8">
    <location>
        <begin position="12"/>
        <end position="30"/>
    </location>
</feature>
<feature type="transmembrane region" description="Helical" evidence="8">
    <location>
        <begin position="229"/>
        <end position="249"/>
    </location>
</feature>
<organism evidence="10 11">
    <name type="scientific">Marinomonas spartinae</name>
    <dbReference type="NCBI Taxonomy" id="1792290"/>
    <lineage>
        <taxon>Bacteria</taxon>
        <taxon>Pseudomonadati</taxon>
        <taxon>Pseudomonadota</taxon>
        <taxon>Gammaproteobacteria</taxon>
        <taxon>Oceanospirillales</taxon>
        <taxon>Oceanospirillaceae</taxon>
        <taxon>Marinomonas</taxon>
    </lineage>
</organism>
<dbReference type="InterPro" id="IPR045621">
    <property type="entry name" value="BPD_transp_1_N"/>
</dbReference>
<accession>A0A1A8T587</accession>
<evidence type="ECO:0000259" key="9">
    <source>
        <dbReference type="PROSITE" id="PS50928"/>
    </source>
</evidence>
<keyword evidence="4 8" id="KW-0812">Transmembrane</keyword>
<dbReference type="GO" id="GO:0005886">
    <property type="term" value="C:plasma membrane"/>
    <property type="evidence" value="ECO:0007669"/>
    <property type="project" value="UniProtKB-SubCell"/>
</dbReference>
<dbReference type="PANTHER" id="PTHR43163">
    <property type="entry name" value="DIPEPTIDE TRANSPORT SYSTEM PERMEASE PROTEIN DPPB-RELATED"/>
    <property type="match status" value="1"/>
</dbReference>
<feature type="transmembrane region" description="Helical" evidence="8">
    <location>
        <begin position="134"/>
        <end position="155"/>
    </location>
</feature>
<evidence type="ECO:0000256" key="6">
    <source>
        <dbReference type="ARBA" id="ARBA00023136"/>
    </source>
</evidence>
<keyword evidence="6 8" id="KW-0472">Membrane</keyword>
<evidence type="ECO:0000256" key="8">
    <source>
        <dbReference type="RuleBase" id="RU363032"/>
    </source>
</evidence>
<evidence type="ECO:0000313" key="10">
    <source>
        <dbReference type="EMBL" id="SBS27492.1"/>
    </source>
</evidence>
<evidence type="ECO:0000256" key="2">
    <source>
        <dbReference type="ARBA" id="ARBA00022448"/>
    </source>
</evidence>
<evidence type="ECO:0000256" key="4">
    <source>
        <dbReference type="ARBA" id="ARBA00022692"/>
    </source>
</evidence>
<dbReference type="OrthoDB" id="9805855at2"/>
<dbReference type="SUPFAM" id="SSF161098">
    <property type="entry name" value="MetI-like"/>
    <property type="match status" value="1"/>
</dbReference>
<dbReference type="GO" id="GO:0055085">
    <property type="term" value="P:transmembrane transport"/>
    <property type="evidence" value="ECO:0007669"/>
    <property type="project" value="InterPro"/>
</dbReference>
<feature type="transmembrane region" description="Helical" evidence="8">
    <location>
        <begin position="102"/>
        <end position="122"/>
    </location>
</feature>
<dbReference type="InterPro" id="IPR000515">
    <property type="entry name" value="MetI-like"/>
</dbReference>
<keyword evidence="11" id="KW-1185">Reference proteome</keyword>